<keyword evidence="19" id="KW-1185">Reference proteome</keyword>
<comment type="catalytic activity">
    <reaction evidence="1">
        <text>ATP + protein L-histidine = ADP + protein N-phospho-L-histidine.</text>
        <dbReference type="EC" id="2.7.13.3"/>
    </reaction>
</comment>
<feature type="transmembrane region" description="Helical" evidence="12">
    <location>
        <begin position="891"/>
        <end position="910"/>
    </location>
</feature>
<keyword evidence="12" id="KW-0812">Transmembrane</keyword>
<evidence type="ECO:0000256" key="12">
    <source>
        <dbReference type="SAM" id="Phobius"/>
    </source>
</evidence>
<dbReference type="InterPro" id="IPR036890">
    <property type="entry name" value="HATPase_C_sf"/>
</dbReference>
<dbReference type="GO" id="GO:0006355">
    <property type="term" value="P:regulation of DNA-templated transcription"/>
    <property type="evidence" value="ECO:0007669"/>
    <property type="project" value="InterPro"/>
</dbReference>
<dbReference type="InterPro" id="IPR029016">
    <property type="entry name" value="GAF-like_dom_sf"/>
</dbReference>
<keyword evidence="13" id="KW-0732">Signal</keyword>
<dbReference type="Pfam" id="PF07494">
    <property type="entry name" value="Reg_prop"/>
    <property type="match status" value="1"/>
</dbReference>
<keyword evidence="7" id="KW-0067">ATP-binding</keyword>
<feature type="modified residue" description="4-aspartylphosphate" evidence="11">
    <location>
        <position position="2092"/>
    </location>
</feature>
<dbReference type="PANTHER" id="PTHR45339">
    <property type="entry name" value="HYBRID SIGNAL TRANSDUCTION HISTIDINE KINASE J"/>
    <property type="match status" value="1"/>
</dbReference>
<sequence>MIRKILLYFLFFSFLPSLKAQVYDYDVFSQENGLPSSSITSIIQDSRNLIWIGTEGTGLIKYDGTSFEQFNNYNEKEGFFVTDVVEDHNHNIVFSTKYSGILVFDGEKIFKTIYLPKENRNLIKLFVSKKHIYCFLDNEILVIDDNYKVQQTISNQNKFDEVNSIFQDVQGILFLGTNSGLFALSPDFKLKQIRNDILKEYVTIAKAKENQAIIGTSEGFVYSIKNNPTLEITLENKLTQNDGRPFHVTKILKGNSGFFWIAGENEEGVAMYTKNYFNIITKDNGFNGKNVTCMLQDNVGKLYYGTHGTGLISSQFQPFYGYSNITGLESPYIYSILSTEEYLYVGIQKKGLYRYVEGDSQEFKLDRIFFDGKTFKSIIKSNETIYAGSNFGLYKLQKNIGNKINTSSKIDSSTINAIHKKDKTNLLLATTSGLFIFDEIKNHAQAILPEKFGSFNITSIQEIDSKNWYITTNFGLHLISLDENNNFSSTNKIPKINFNCSTRDSYGNFWFASNSKLYSICKEKIKSFSTKSGLTSGLSYTLSADKKGNVYLGTNFGIDKLTVTNEGNITKIFNYNGKNGFKGLELNIRSQCKDIEGGFYFGTAKGLFKFLNFYESKNKYKSPIALTGINIANKNINWKENRQTNKWFNIPTENYEFKNDENDLTFEFCLLNPTNTEEVYYSYYLTGVNNGWSKPSKQNKISYSNIDFGNHTFFYKAVDKFGNELSEPKSYNFRIETPFYFKWWFLIPFLICITLLFKGIIDSSSKFNKDIVKNLSERQASSNELKIYFLFIGIVFPFAEILYLIFIKRPPVESAINFIMGFLCLSVFFLEKKSMFIKKNLNHIQLIYFLGFGTLVFTKLLTREFDFITYAEVTMVLYYSYIALPKPNHYITFVIVSLILIIFSILVNKWQPVENISLIVLSIVILFINYARRISVFNSNEKIIFSKSIIDNSNSLTIATDRNGNLEFCGQSIEKILGFTPEEVLGENFWKLTGDSEFKKIDYNLIFKPNHIYIRKLKTKSGGIKYIQWTDYKYSDNLFVANGQDVTQKISLEKKYSDLVQSARDIIYECDKNGNIIYVNKFTYEHLGYSENELIGKHFSDFVPEEYKKEVVDFYTIHEKNLSEFEIKEFPIRKSNGETIWVSQSVTIKKNESDRIIGFSSIIRDITTSKLLEIEEQERIKKATHLNAISNQLSTLNFINFENQKVLLEHICEEASKGLNIDRVGFWLYSETKLELYNIYIKHKKVHNSVGELFKTNYPKYFNALENEPIIIASNVFENATLEEFKDDYFIENNIKSLLDIPIYISGKLFGVICFEEINEIKKWTNDEISFAKTISDVIALAFESNKRKKAEVQLLYKNEVLGLFSKFTNKLIQKTSLDDVFDESLGQLTRLIKSDRICFYEYHKDTNRVNQQFEWFADTNELNLNNPNYQNLDSESLPEMFENLLQKKSFHLIVDDIKNEDLKAKLKNRNLKSALIIPIVHRDDLIGYLGIDSNTTTEKWDEFTVSVLEALANNMAISIIKIKNQNALKESEEKFKLLANNIPAAVYLVKYDEERSKIYLNDQIEHLTGYKKDSFFDGTIKLLDLYHPEDRTNAVKIISEAVNKKEPFVVTCRIIRKDGTIKWIEEYGESIIIDGKVEYLEGVILDVTERKQIENAIIAKELAESSNKAKSAFLANMSHEIRTPLNGIIGFSKLLLNTPISEIQSQYLNTVNQSAQSLLDVVNDILDLSKIEAGKLILENKKTNLHHIIDQTIDMMKFNAHQKNLELIVDIDNNVECNIWVDEIRLKQIIQNLLSNAIKFTHEGEIIIKVTLLEKTTDKSILNFEIIDTGVGIKPENQSKVLEAFTQEDSSTTRNYGGTGLGLSITNSLLKMMNSKLVIESEVNKGSKFSFALELKSKPCERLTKLTNNKIDNVLIVEDNNYISALIRKTFKNFGIESESTPEIRNINFENFKLVLLDFEYLGSNSVTEIIQTHPKVQFLIMQNSTSVFKEIDNYKNANAIVKPLKIEVLQNYLNKLNNPDEKEVKTSKTIEKITKENFKVLIVEDNKINLLLTKTLLTKKFSNVSIFEAENGLEAVQNYKIYKPDIVLMDIQMPVMNGYEATKEIRKLNPNAIIIALTAGVIAGEKDKCMDIGMNDFILKPIDKNIFDETIFKWVNTL</sequence>
<feature type="domain" description="PAS" evidence="16">
    <location>
        <begin position="1532"/>
        <end position="1606"/>
    </location>
</feature>
<dbReference type="PROSITE" id="PS50113">
    <property type="entry name" value="PAC"/>
    <property type="match status" value="2"/>
</dbReference>
<keyword evidence="12" id="KW-0472">Membrane</keyword>
<feature type="transmembrane region" description="Helical" evidence="12">
    <location>
        <begin position="842"/>
        <end position="861"/>
    </location>
</feature>
<dbReference type="EC" id="2.7.13.3" evidence="2"/>
<feature type="chain" id="PRO_5012477632" description="Sensory/regulatory protein RpfC" evidence="13">
    <location>
        <begin position="23"/>
        <end position="2160"/>
    </location>
</feature>
<keyword evidence="12" id="KW-1133">Transmembrane helix</keyword>
<dbReference type="SMART" id="SM00065">
    <property type="entry name" value="GAF"/>
    <property type="match status" value="2"/>
</dbReference>
<evidence type="ECO:0000256" key="8">
    <source>
        <dbReference type="ARBA" id="ARBA00023012"/>
    </source>
</evidence>
<dbReference type="Gene3D" id="1.10.287.130">
    <property type="match status" value="1"/>
</dbReference>
<dbReference type="Pfam" id="PF00989">
    <property type="entry name" value="PAS"/>
    <property type="match status" value="1"/>
</dbReference>
<keyword evidence="6" id="KW-0418">Kinase</keyword>
<protein>
    <recommendedName>
        <fullName evidence="10">Sensory/regulatory protein RpfC</fullName>
        <ecNumber evidence="2">2.7.13.3</ecNumber>
    </recommendedName>
</protein>
<evidence type="ECO:0000256" key="11">
    <source>
        <dbReference type="PROSITE-ProRule" id="PRU00169"/>
    </source>
</evidence>
<dbReference type="PRINTS" id="PR00344">
    <property type="entry name" value="BCTRLSENSOR"/>
</dbReference>
<dbReference type="SMART" id="SM00387">
    <property type="entry name" value="HATPase_c"/>
    <property type="match status" value="1"/>
</dbReference>
<dbReference type="Pfam" id="PF01590">
    <property type="entry name" value="GAF"/>
    <property type="match status" value="2"/>
</dbReference>
<evidence type="ECO:0000256" key="1">
    <source>
        <dbReference type="ARBA" id="ARBA00000085"/>
    </source>
</evidence>
<dbReference type="SUPFAM" id="SSF55785">
    <property type="entry name" value="PYP-like sensor domain (PAS domain)"/>
    <property type="match status" value="3"/>
</dbReference>
<dbReference type="FunFam" id="1.10.287.130:FF:000002">
    <property type="entry name" value="Two-component osmosensing histidine kinase"/>
    <property type="match status" value="1"/>
</dbReference>
<dbReference type="EMBL" id="FQZH01000001">
    <property type="protein sequence ID" value="SHI74965.1"/>
    <property type="molecule type" value="Genomic_DNA"/>
</dbReference>
<dbReference type="InterPro" id="IPR000014">
    <property type="entry name" value="PAS"/>
</dbReference>
<dbReference type="InterPro" id="IPR035965">
    <property type="entry name" value="PAS-like_dom_sf"/>
</dbReference>
<dbReference type="InterPro" id="IPR003661">
    <property type="entry name" value="HisK_dim/P_dom"/>
</dbReference>
<evidence type="ECO:0000259" key="17">
    <source>
        <dbReference type="PROSITE" id="PS50113"/>
    </source>
</evidence>
<feature type="domain" description="PAS" evidence="16">
    <location>
        <begin position="1052"/>
        <end position="1111"/>
    </location>
</feature>
<evidence type="ECO:0000256" key="3">
    <source>
        <dbReference type="ARBA" id="ARBA00022553"/>
    </source>
</evidence>
<evidence type="ECO:0000256" key="4">
    <source>
        <dbReference type="ARBA" id="ARBA00022679"/>
    </source>
</evidence>
<dbReference type="CDD" id="cd17546">
    <property type="entry name" value="REC_hyHK_CKI1_RcsC-like"/>
    <property type="match status" value="1"/>
</dbReference>
<evidence type="ECO:0000256" key="9">
    <source>
        <dbReference type="ARBA" id="ARBA00064003"/>
    </source>
</evidence>
<dbReference type="Gene3D" id="3.30.450.40">
    <property type="match status" value="2"/>
</dbReference>
<dbReference type="Proteomes" id="UP000184232">
    <property type="component" value="Unassembled WGS sequence"/>
</dbReference>
<dbReference type="PROSITE" id="PS50110">
    <property type="entry name" value="RESPONSE_REGULATORY"/>
    <property type="match status" value="1"/>
</dbReference>
<dbReference type="OrthoDB" id="9811889at2"/>
<dbReference type="InterPro" id="IPR013655">
    <property type="entry name" value="PAS_fold_3"/>
</dbReference>
<feature type="domain" description="Response regulatory" evidence="15">
    <location>
        <begin position="2041"/>
        <end position="2157"/>
    </location>
</feature>
<evidence type="ECO:0000256" key="7">
    <source>
        <dbReference type="ARBA" id="ARBA00022840"/>
    </source>
</evidence>
<dbReference type="STRING" id="683124.SAMN05444337_0702"/>
<dbReference type="InterPro" id="IPR011110">
    <property type="entry name" value="Reg_prop"/>
</dbReference>
<evidence type="ECO:0000259" key="15">
    <source>
        <dbReference type="PROSITE" id="PS50110"/>
    </source>
</evidence>
<dbReference type="GO" id="GO:0005524">
    <property type="term" value="F:ATP binding"/>
    <property type="evidence" value="ECO:0007669"/>
    <property type="project" value="UniProtKB-KW"/>
</dbReference>
<dbReference type="SUPFAM" id="SSF55781">
    <property type="entry name" value="GAF domain-like"/>
    <property type="match status" value="2"/>
</dbReference>
<dbReference type="SMART" id="SM00448">
    <property type="entry name" value="REC"/>
    <property type="match status" value="1"/>
</dbReference>
<feature type="domain" description="PAC" evidence="17">
    <location>
        <begin position="1609"/>
        <end position="1660"/>
    </location>
</feature>
<dbReference type="InterPro" id="IPR001789">
    <property type="entry name" value="Sig_transdc_resp-reg_receiver"/>
</dbReference>
<evidence type="ECO:0000256" key="5">
    <source>
        <dbReference type="ARBA" id="ARBA00022741"/>
    </source>
</evidence>
<dbReference type="CDD" id="cd00082">
    <property type="entry name" value="HisKA"/>
    <property type="match status" value="1"/>
</dbReference>
<dbReference type="CDD" id="cd16922">
    <property type="entry name" value="HATPase_EvgS-ArcB-TorS-like"/>
    <property type="match status" value="1"/>
</dbReference>
<dbReference type="SUPFAM" id="SSF47384">
    <property type="entry name" value="Homodimeric domain of signal transducing histidine kinase"/>
    <property type="match status" value="1"/>
</dbReference>
<evidence type="ECO:0000256" key="10">
    <source>
        <dbReference type="ARBA" id="ARBA00068150"/>
    </source>
</evidence>
<dbReference type="Gene3D" id="2.130.10.10">
    <property type="entry name" value="YVTN repeat-like/Quinoprotein amine dehydrogenase"/>
    <property type="match status" value="2"/>
</dbReference>
<dbReference type="SMART" id="SM00388">
    <property type="entry name" value="HisKA"/>
    <property type="match status" value="1"/>
</dbReference>
<evidence type="ECO:0000313" key="18">
    <source>
        <dbReference type="EMBL" id="SHI74965.1"/>
    </source>
</evidence>
<keyword evidence="3 11" id="KW-0597">Phosphoprotein</keyword>
<dbReference type="GO" id="GO:0000155">
    <property type="term" value="F:phosphorelay sensor kinase activity"/>
    <property type="evidence" value="ECO:0007669"/>
    <property type="project" value="InterPro"/>
</dbReference>
<evidence type="ECO:0000256" key="13">
    <source>
        <dbReference type="SAM" id="SignalP"/>
    </source>
</evidence>
<dbReference type="Pfam" id="PF02518">
    <property type="entry name" value="HATPase_c"/>
    <property type="match status" value="1"/>
</dbReference>
<organism evidence="18 19">
    <name type="scientific">Flavobacterium haoranii</name>
    <dbReference type="NCBI Taxonomy" id="683124"/>
    <lineage>
        <taxon>Bacteria</taxon>
        <taxon>Pseudomonadati</taxon>
        <taxon>Bacteroidota</taxon>
        <taxon>Flavobacteriia</taxon>
        <taxon>Flavobacteriales</taxon>
        <taxon>Flavobacteriaceae</taxon>
        <taxon>Flavobacterium</taxon>
    </lineage>
</organism>
<feature type="transmembrane region" description="Helical" evidence="12">
    <location>
        <begin position="787"/>
        <end position="806"/>
    </location>
</feature>
<evidence type="ECO:0000259" key="14">
    <source>
        <dbReference type="PROSITE" id="PS50109"/>
    </source>
</evidence>
<dbReference type="PROSITE" id="PS50112">
    <property type="entry name" value="PAS"/>
    <property type="match status" value="3"/>
</dbReference>
<dbReference type="SUPFAM" id="SSF63829">
    <property type="entry name" value="Calcium-dependent phosphotriesterase"/>
    <property type="match status" value="1"/>
</dbReference>
<dbReference type="RefSeq" id="WP_072781768.1">
    <property type="nucleotide sequence ID" value="NZ_CP045292.1"/>
</dbReference>
<dbReference type="InterPro" id="IPR013767">
    <property type="entry name" value="PAS_fold"/>
</dbReference>
<dbReference type="InterPro" id="IPR011006">
    <property type="entry name" value="CheY-like_superfamily"/>
</dbReference>
<feature type="domain" description="Histidine kinase" evidence="14">
    <location>
        <begin position="1677"/>
        <end position="1898"/>
    </location>
</feature>
<dbReference type="InterPro" id="IPR005467">
    <property type="entry name" value="His_kinase_dom"/>
</dbReference>
<reference evidence="18 19" key="1">
    <citation type="submission" date="2016-11" db="EMBL/GenBank/DDBJ databases">
        <authorList>
            <person name="Jaros S."/>
            <person name="Januszkiewicz K."/>
            <person name="Wedrychowicz H."/>
        </authorList>
    </citation>
    <scope>NUCLEOTIDE SEQUENCE [LARGE SCALE GENOMIC DNA]</scope>
    <source>
        <strain evidence="18 19">DSM 22807</strain>
    </source>
</reference>
<dbReference type="SUPFAM" id="SSF52172">
    <property type="entry name" value="CheY-like"/>
    <property type="match status" value="1"/>
</dbReference>
<feature type="transmembrane region" description="Helical" evidence="12">
    <location>
        <begin position="916"/>
        <end position="932"/>
    </location>
</feature>
<keyword evidence="5" id="KW-0547">Nucleotide-binding</keyword>
<dbReference type="InterPro" id="IPR013783">
    <property type="entry name" value="Ig-like_fold"/>
</dbReference>
<dbReference type="PANTHER" id="PTHR45339:SF1">
    <property type="entry name" value="HYBRID SIGNAL TRANSDUCTION HISTIDINE KINASE J"/>
    <property type="match status" value="1"/>
</dbReference>
<feature type="domain" description="PAC" evidence="17">
    <location>
        <begin position="1126"/>
        <end position="1178"/>
    </location>
</feature>
<dbReference type="InterPro" id="IPR003018">
    <property type="entry name" value="GAF"/>
</dbReference>
<dbReference type="InterPro" id="IPR036097">
    <property type="entry name" value="HisK_dim/P_sf"/>
</dbReference>
<dbReference type="SMART" id="SM00086">
    <property type="entry name" value="PAC"/>
    <property type="match status" value="3"/>
</dbReference>
<dbReference type="Pfam" id="PF00072">
    <property type="entry name" value="Response_reg"/>
    <property type="match status" value="1"/>
</dbReference>
<dbReference type="FunFam" id="3.30.565.10:FF:000010">
    <property type="entry name" value="Sensor histidine kinase RcsC"/>
    <property type="match status" value="1"/>
</dbReference>
<dbReference type="Gene3D" id="3.30.565.10">
    <property type="entry name" value="Histidine kinase-like ATPase, C-terminal domain"/>
    <property type="match status" value="1"/>
</dbReference>
<feature type="signal peptide" evidence="13">
    <location>
        <begin position="1"/>
        <end position="22"/>
    </location>
</feature>
<evidence type="ECO:0000256" key="6">
    <source>
        <dbReference type="ARBA" id="ARBA00022777"/>
    </source>
</evidence>
<keyword evidence="8" id="KW-0902">Two-component regulatory system</keyword>
<name>A0A1M6DP58_9FLAO</name>
<feature type="transmembrane region" description="Helical" evidence="12">
    <location>
        <begin position="812"/>
        <end position="830"/>
    </location>
</feature>
<dbReference type="InterPro" id="IPR015943">
    <property type="entry name" value="WD40/YVTN_repeat-like_dom_sf"/>
</dbReference>
<dbReference type="InterPro" id="IPR001610">
    <property type="entry name" value="PAC"/>
</dbReference>
<dbReference type="NCBIfam" id="TIGR00229">
    <property type="entry name" value="sensory_box"/>
    <property type="match status" value="3"/>
</dbReference>
<evidence type="ECO:0000256" key="2">
    <source>
        <dbReference type="ARBA" id="ARBA00012438"/>
    </source>
</evidence>
<keyword evidence="4" id="KW-0808">Transferase</keyword>
<dbReference type="InterPro" id="IPR003594">
    <property type="entry name" value="HATPase_dom"/>
</dbReference>
<dbReference type="Pfam" id="PF00512">
    <property type="entry name" value="HisKA"/>
    <property type="match status" value="1"/>
</dbReference>
<feature type="transmembrane region" description="Helical" evidence="12">
    <location>
        <begin position="743"/>
        <end position="761"/>
    </location>
</feature>
<evidence type="ECO:0000259" key="16">
    <source>
        <dbReference type="PROSITE" id="PS50112"/>
    </source>
</evidence>
<dbReference type="InterPro" id="IPR000700">
    <property type="entry name" value="PAS-assoc_C"/>
</dbReference>
<dbReference type="SUPFAM" id="SSF55874">
    <property type="entry name" value="ATPase domain of HSP90 chaperone/DNA topoisomerase II/histidine kinase"/>
    <property type="match status" value="1"/>
</dbReference>
<dbReference type="Gene3D" id="3.30.450.20">
    <property type="entry name" value="PAS domain"/>
    <property type="match status" value="3"/>
</dbReference>
<dbReference type="PROSITE" id="PS50109">
    <property type="entry name" value="HIS_KIN"/>
    <property type="match status" value="1"/>
</dbReference>
<feature type="domain" description="PAS" evidence="16">
    <location>
        <begin position="947"/>
        <end position="988"/>
    </location>
</feature>
<dbReference type="Pfam" id="PF08447">
    <property type="entry name" value="PAS_3"/>
    <property type="match status" value="1"/>
</dbReference>
<evidence type="ECO:0000313" key="19">
    <source>
        <dbReference type="Proteomes" id="UP000184232"/>
    </source>
</evidence>
<dbReference type="Gene3D" id="3.40.50.2300">
    <property type="match status" value="1"/>
</dbReference>
<gene>
    <name evidence="18" type="ORF">SAMN05444337_0702</name>
</gene>
<dbReference type="Gene3D" id="2.60.40.10">
    <property type="entry name" value="Immunoglobulins"/>
    <property type="match status" value="1"/>
</dbReference>
<comment type="subunit">
    <text evidence="9">At low DSF concentrations, interacts with RpfF.</text>
</comment>
<dbReference type="InterPro" id="IPR004358">
    <property type="entry name" value="Sig_transdc_His_kin-like_C"/>
</dbReference>
<accession>A0A1M6DP58</accession>
<dbReference type="Pfam" id="PF13426">
    <property type="entry name" value="PAS_9"/>
    <property type="match status" value="1"/>
</dbReference>
<proteinExistence type="predicted"/>
<dbReference type="SMART" id="SM00091">
    <property type="entry name" value="PAS"/>
    <property type="match status" value="3"/>
</dbReference>
<dbReference type="CDD" id="cd00130">
    <property type="entry name" value="PAS"/>
    <property type="match status" value="3"/>
</dbReference>